<evidence type="ECO:0000313" key="2">
    <source>
        <dbReference type="Proteomes" id="UP000644756"/>
    </source>
</evidence>
<gene>
    <name evidence="1" type="ORF">GCM10010916_43990</name>
</gene>
<keyword evidence="2" id="KW-1185">Reference proteome</keyword>
<dbReference type="Proteomes" id="UP000644756">
    <property type="component" value="Unassembled WGS sequence"/>
</dbReference>
<reference evidence="1" key="2">
    <citation type="submission" date="2020-09" db="EMBL/GenBank/DDBJ databases">
        <authorList>
            <person name="Sun Q."/>
            <person name="Zhou Y."/>
        </authorList>
    </citation>
    <scope>NUCLEOTIDE SEQUENCE</scope>
    <source>
        <strain evidence="1">CGMCC 1.12987</strain>
    </source>
</reference>
<dbReference type="EMBL" id="BMGR01000018">
    <property type="protein sequence ID" value="GGG22524.1"/>
    <property type="molecule type" value="Genomic_DNA"/>
</dbReference>
<name>A0A917G4G7_9BACL</name>
<evidence type="ECO:0000313" key="1">
    <source>
        <dbReference type="EMBL" id="GGG22524.1"/>
    </source>
</evidence>
<comment type="caution">
    <text evidence="1">The sequence shown here is derived from an EMBL/GenBank/DDBJ whole genome shotgun (WGS) entry which is preliminary data.</text>
</comment>
<organism evidence="1 2">
    <name type="scientific">Paenibacillus abyssi</name>
    <dbReference type="NCBI Taxonomy" id="1340531"/>
    <lineage>
        <taxon>Bacteria</taxon>
        <taxon>Bacillati</taxon>
        <taxon>Bacillota</taxon>
        <taxon>Bacilli</taxon>
        <taxon>Bacillales</taxon>
        <taxon>Paenibacillaceae</taxon>
        <taxon>Paenibacillus</taxon>
    </lineage>
</organism>
<protein>
    <submittedName>
        <fullName evidence="1">Uncharacterized protein</fullName>
    </submittedName>
</protein>
<accession>A0A917G4G7</accession>
<proteinExistence type="predicted"/>
<reference evidence="1" key="1">
    <citation type="journal article" date="2014" name="Int. J. Syst. Evol. Microbiol.">
        <title>Complete genome sequence of Corynebacterium casei LMG S-19264T (=DSM 44701T), isolated from a smear-ripened cheese.</title>
        <authorList>
            <consortium name="US DOE Joint Genome Institute (JGI-PGF)"/>
            <person name="Walter F."/>
            <person name="Albersmeier A."/>
            <person name="Kalinowski J."/>
            <person name="Ruckert C."/>
        </authorList>
    </citation>
    <scope>NUCLEOTIDE SEQUENCE</scope>
    <source>
        <strain evidence="1">CGMCC 1.12987</strain>
    </source>
</reference>
<sequence>MRSTSRGLAAFELIDNDYHYHKGFYNYLIPLSMKIILTMNDRIQDRQKKHASRGHTFIILLGNEAGSAARLNAWAKMHAALSTRVRQQLAGT</sequence>
<dbReference type="AlphaFoldDB" id="A0A917G4G7"/>